<keyword evidence="6 9" id="KW-0663">Pyridoxal phosphate</keyword>
<dbReference type="NCBIfam" id="TIGR01123">
    <property type="entry name" value="ilvE_II"/>
    <property type="match status" value="1"/>
</dbReference>
<keyword evidence="14" id="KW-1185">Reference proteome</keyword>
<keyword evidence="7 10" id="KW-0100">Branched-chain amino acid biosynthesis</keyword>
<evidence type="ECO:0000256" key="11">
    <source>
        <dbReference type="SAM" id="MobiDB-lite"/>
    </source>
</evidence>
<dbReference type="GO" id="GO:0052654">
    <property type="term" value="F:L-leucine-2-oxoglutarate transaminase activity"/>
    <property type="evidence" value="ECO:0007669"/>
    <property type="project" value="RHEA"/>
</dbReference>
<comment type="catalytic activity">
    <reaction evidence="10">
        <text>L-isoleucine + 2-oxoglutarate = (S)-3-methyl-2-oxopentanoate + L-glutamate</text>
        <dbReference type="Rhea" id="RHEA:24801"/>
        <dbReference type="ChEBI" id="CHEBI:16810"/>
        <dbReference type="ChEBI" id="CHEBI:29985"/>
        <dbReference type="ChEBI" id="CHEBI:35146"/>
        <dbReference type="ChEBI" id="CHEBI:58045"/>
        <dbReference type="EC" id="2.6.1.42"/>
    </reaction>
</comment>
<organism evidence="13 14">
    <name type="scientific">Ectocarpus siliculosus</name>
    <name type="common">Brown alga</name>
    <name type="synonym">Conferva siliculosa</name>
    <dbReference type="NCBI Taxonomy" id="2880"/>
    <lineage>
        <taxon>Eukaryota</taxon>
        <taxon>Sar</taxon>
        <taxon>Stramenopiles</taxon>
        <taxon>Ochrophyta</taxon>
        <taxon>PX clade</taxon>
        <taxon>Phaeophyceae</taxon>
        <taxon>Ectocarpales</taxon>
        <taxon>Ectocarpaceae</taxon>
        <taxon>Ectocarpus</taxon>
    </lineage>
</organism>
<evidence type="ECO:0000256" key="1">
    <source>
        <dbReference type="ARBA" id="ARBA00001933"/>
    </source>
</evidence>
<dbReference type="Gene3D" id="3.30.470.10">
    <property type="match status" value="1"/>
</dbReference>
<evidence type="ECO:0000256" key="5">
    <source>
        <dbReference type="ARBA" id="ARBA00022679"/>
    </source>
</evidence>
<keyword evidence="3 10" id="KW-0032">Aminotransferase</keyword>
<sequence length="430" mass="47350">MMARSAIRGGMGFIGILLSRAASSASARPQPWGRVYSTALGVRGGASSATAEAIGVDTAAAGRPGPSGQTSSPAATSDPFQHLPGIEPSLLTVERTTTPREKQDKSTLVFGQTFSDHMLHLDWDNEEGWQAPRILPYGDLRISPAASSLHYGLQCFEGMKAYRDAEGRVRLFRPELNIRRLNRSMERLRFPKVDEDGMIELISKLVLEDADWIPEGDGYSLYLRPTAVSTHPYLGITAAANLKLFVILSPVGPYYKEGFNPIKLYADTEHRRAWPGGMGFAKAGGNYAPTIQPQAQALEEHGCAQVLWLFGEEDYVTEVGAMNIFFLMAKEGGGGVELVTSPLDAGDILDGVTRRSVLELAREWRELERGVPLEVSERRLTMGEVLKASREGRVRMKRRWQSRTEEGEVPHDEEGKKRGRSTARVEHVGV</sequence>
<dbReference type="InterPro" id="IPR043131">
    <property type="entry name" value="BCAT-like_N"/>
</dbReference>
<dbReference type="GO" id="GO:0052655">
    <property type="term" value="F:L-valine-2-oxoglutarate transaminase activity"/>
    <property type="evidence" value="ECO:0007669"/>
    <property type="project" value="RHEA"/>
</dbReference>
<feature type="compositionally biased region" description="Basic and acidic residues" evidence="11">
    <location>
        <begin position="402"/>
        <end position="416"/>
    </location>
</feature>
<evidence type="ECO:0000256" key="3">
    <source>
        <dbReference type="ARBA" id="ARBA00022576"/>
    </source>
</evidence>
<comment type="catalytic activity">
    <reaction evidence="10">
        <text>L-valine + 2-oxoglutarate = 3-methyl-2-oxobutanoate + L-glutamate</text>
        <dbReference type="Rhea" id="RHEA:24813"/>
        <dbReference type="ChEBI" id="CHEBI:11851"/>
        <dbReference type="ChEBI" id="CHEBI:16810"/>
        <dbReference type="ChEBI" id="CHEBI:29985"/>
        <dbReference type="ChEBI" id="CHEBI:57762"/>
        <dbReference type="EC" id="2.6.1.42"/>
    </reaction>
</comment>
<evidence type="ECO:0000256" key="10">
    <source>
        <dbReference type="RuleBase" id="RU004517"/>
    </source>
</evidence>
<reference evidence="13 14" key="1">
    <citation type="journal article" date="2010" name="Nature">
        <title>The Ectocarpus genome and the independent evolution of multicellularity in brown algae.</title>
        <authorList>
            <person name="Cock J.M."/>
            <person name="Sterck L."/>
            <person name="Rouze P."/>
            <person name="Scornet D."/>
            <person name="Allen A.E."/>
            <person name="Amoutzias G."/>
            <person name="Anthouard V."/>
            <person name="Artiguenave F."/>
            <person name="Aury J.M."/>
            <person name="Badger J.H."/>
            <person name="Beszteri B."/>
            <person name="Billiau K."/>
            <person name="Bonnet E."/>
            <person name="Bothwell J.H."/>
            <person name="Bowler C."/>
            <person name="Boyen C."/>
            <person name="Brownlee C."/>
            <person name="Carrano C.J."/>
            <person name="Charrier B."/>
            <person name="Cho G.Y."/>
            <person name="Coelho S.M."/>
            <person name="Collen J."/>
            <person name="Corre E."/>
            <person name="Da Silva C."/>
            <person name="Delage L."/>
            <person name="Delaroque N."/>
            <person name="Dittami S.M."/>
            <person name="Doulbeau S."/>
            <person name="Elias M."/>
            <person name="Farnham G."/>
            <person name="Gachon C.M."/>
            <person name="Gschloessl B."/>
            <person name="Heesch S."/>
            <person name="Jabbari K."/>
            <person name="Jubin C."/>
            <person name="Kawai H."/>
            <person name="Kimura K."/>
            <person name="Kloareg B."/>
            <person name="Kupper F.C."/>
            <person name="Lang D."/>
            <person name="Le Bail A."/>
            <person name="Leblanc C."/>
            <person name="Lerouge P."/>
            <person name="Lohr M."/>
            <person name="Lopez P.J."/>
            <person name="Martens C."/>
            <person name="Maumus F."/>
            <person name="Michel G."/>
            <person name="Miranda-Saavedra D."/>
            <person name="Morales J."/>
            <person name="Moreau H."/>
            <person name="Motomura T."/>
            <person name="Nagasato C."/>
            <person name="Napoli C.A."/>
            <person name="Nelson D.R."/>
            <person name="Nyvall-Collen P."/>
            <person name="Peters A.F."/>
            <person name="Pommier C."/>
            <person name="Potin P."/>
            <person name="Poulain J."/>
            <person name="Quesneville H."/>
            <person name="Read B."/>
            <person name="Rensing S.A."/>
            <person name="Ritter A."/>
            <person name="Rousvoal S."/>
            <person name="Samanta M."/>
            <person name="Samson G."/>
            <person name="Schroeder D.C."/>
            <person name="Segurens B."/>
            <person name="Strittmatter M."/>
            <person name="Tonon T."/>
            <person name="Tregear J.W."/>
            <person name="Valentin K."/>
            <person name="von Dassow P."/>
            <person name="Yamagishi T."/>
            <person name="Van de Peer Y."/>
            <person name="Wincker P."/>
        </authorList>
    </citation>
    <scope>NUCLEOTIDE SEQUENCE [LARGE SCALE GENOMIC DNA]</scope>
    <source>
        <strain evidence="14">Ec32 / CCAP1310/4</strain>
    </source>
</reference>
<dbReference type="GO" id="GO:0008652">
    <property type="term" value="P:amino acid biosynthetic process"/>
    <property type="evidence" value="ECO:0007669"/>
    <property type="project" value="UniProtKB-KW"/>
</dbReference>
<dbReference type="EMBL" id="FN649751">
    <property type="protein sequence ID" value="CBN77948.1"/>
    <property type="molecule type" value="Genomic_DNA"/>
</dbReference>
<dbReference type="InterPro" id="IPR043132">
    <property type="entry name" value="BCAT-like_C"/>
</dbReference>
<feature type="compositionally biased region" description="Polar residues" evidence="11">
    <location>
        <begin position="67"/>
        <end position="79"/>
    </location>
</feature>
<dbReference type="InterPro" id="IPR001544">
    <property type="entry name" value="Aminotrans_IV"/>
</dbReference>
<dbReference type="AlphaFoldDB" id="D8LT77"/>
<feature type="signal peptide" evidence="12">
    <location>
        <begin position="1"/>
        <end position="27"/>
    </location>
</feature>
<proteinExistence type="inferred from homology"/>
<dbReference type="Gene3D" id="3.20.10.10">
    <property type="entry name" value="D-amino Acid Aminotransferase, subunit A, domain 2"/>
    <property type="match status" value="1"/>
</dbReference>
<evidence type="ECO:0000256" key="12">
    <source>
        <dbReference type="SAM" id="SignalP"/>
    </source>
</evidence>
<dbReference type="OrthoDB" id="1732691at2759"/>
<dbReference type="PROSITE" id="PS00770">
    <property type="entry name" value="AA_TRANSFER_CLASS_4"/>
    <property type="match status" value="1"/>
</dbReference>
<keyword evidence="5 10" id="KW-0808">Transferase</keyword>
<feature type="chain" id="PRO_5003117529" description="Branched-chain-amino-acid aminotransferase" evidence="12">
    <location>
        <begin position="28"/>
        <end position="430"/>
    </location>
</feature>
<dbReference type="STRING" id="2880.D8LT77"/>
<dbReference type="CDD" id="cd01557">
    <property type="entry name" value="BCAT_beta_family"/>
    <property type="match status" value="1"/>
</dbReference>
<keyword evidence="4 10" id="KW-0028">Amino-acid biosynthesis</keyword>
<dbReference type="eggNOG" id="KOG0975">
    <property type="taxonomic scope" value="Eukaryota"/>
</dbReference>
<evidence type="ECO:0000313" key="14">
    <source>
        <dbReference type="Proteomes" id="UP000002630"/>
    </source>
</evidence>
<dbReference type="EMBL" id="FN649047">
    <property type="protein sequence ID" value="CBN77948.1"/>
    <property type="molecule type" value="Genomic_DNA"/>
</dbReference>
<dbReference type="FunFam" id="3.30.470.10:FF:000002">
    <property type="entry name" value="Branched-chain-amino-acid aminotransferase"/>
    <property type="match status" value="1"/>
</dbReference>
<comment type="catalytic activity">
    <reaction evidence="10">
        <text>L-leucine + 2-oxoglutarate = 4-methyl-2-oxopentanoate + L-glutamate</text>
        <dbReference type="Rhea" id="RHEA:18321"/>
        <dbReference type="ChEBI" id="CHEBI:16810"/>
        <dbReference type="ChEBI" id="CHEBI:17865"/>
        <dbReference type="ChEBI" id="CHEBI:29985"/>
        <dbReference type="ChEBI" id="CHEBI:57427"/>
        <dbReference type="EC" id="2.6.1.42"/>
    </reaction>
</comment>
<feature type="region of interest" description="Disordered" evidence="11">
    <location>
        <begin position="397"/>
        <end position="430"/>
    </location>
</feature>
<accession>D8LT77</accession>
<dbReference type="EC" id="2.6.1.42" evidence="10"/>
<dbReference type="Pfam" id="PF01063">
    <property type="entry name" value="Aminotran_4"/>
    <property type="match status" value="1"/>
</dbReference>
<evidence type="ECO:0000313" key="13">
    <source>
        <dbReference type="EMBL" id="CBN77948.1"/>
    </source>
</evidence>
<dbReference type="NCBIfam" id="NF009897">
    <property type="entry name" value="PRK13357.1"/>
    <property type="match status" value="1"/>
</dbReference>
<evidence type="ECO:0000256" key="4">
    <source>
        <dbReference type="ARBA" id="ARBA00022605"/>
    </source>
</evidence>
<dbReference type="Proteomes" id="UP000002630">
    <property type="component" value="Linkage Group LG26"/>
</dbReference>
<evidence type="ECO:0000256" key="8">
    <source>
        <dbReference type="RuleBase" id="RU004106"/>
    </source>
</evidence>
<evidence type="ECO:0000256" key="9">
    <source>
        <dbReference type="RuleBase" id="RU004516"/>
    </source>
</evidence>
<evidence type="ECO:0000256" key="7">
    <source>
        <dbReference type="ARBA" id="ARBA00023304"/>
    </source>
</evidence>
<dbReference type="InterPro" id="IPR005786">
    <property type="entry name" value="B_amino_transII"/>
</dbReference>
<keyword evidence="12" id="KW-0732">Signal</keyword>
<dbReference type="InterPro" id="IPR036038">
    <property type="entry name" value="Aminotransferase-like"/>
</dbReference>
<dbReference type="SUPFAM" id="SSF56752">
    <property type="entry name" value="D-aminoacid aminotransferase-like PLP-dependent enzymes"/>
    <property type="match status" value="1"/>
</dbReference>
<dbReference type="InterPro" id="IPR033939">
    <property type="entry name" value="BCAT_family"/>
</dbReference>
<evidence type="ECO:0000256" key="6">
    <source>
        <dbReference type="ARBA" id="ARBA00022898"/>
    </source>
</evidence>
<evidence type="ECO:0000256" key="2">
    <source>
        <dbReference type="ARBA" id="ARBA00009320"/>
    </source>
</evidence>
<dbReference type="PANTHER" id="PTHR11825">
    <property type="entry name" value="SUBGROUP IIII AMINOTRANSFERASE"/>
    <property type="match status" value="1"/>
</dbReference>
<dbReference type="InParanoid" id="D8LT77"/>
<comment type="similarity">
    <text evidence="2 8">Belongs to the class-IV pyridoxal-phosphate-dependent aminotransferase family.</text>
</comment>
<dbReference type="PANTHER" id="PTHR11825:SF44">
    <property type="entry name" value="BRANCHED-CHAIN-AMINO-ACID AMINOTRANSFERASE"/>
    <property type="match status" value="1"/>
</dbReference>
<dbReference type="InterPro" id="IPR018300">
    <property type="entry name" value="Aminotrans_IV_CS"/>
</dbReference>
<comment type="cofactor">
    <cofactor evidence="1 9">
        <name>pyridoxal 5'-phosphate</name>
        <dbReference type="ChEBI" id="CHEBI:597326"/>
    </cofactor>
</comment>
<name>D8LT77_ECTSI</name>
<dbReference type="GO" id="GO:0009082">
    <property type="term" value="P:branched-chain amino acid biosynthetic process"/>
    <property type="evidence" value="ECO:0007669"/>
    <property type="project" value="UniProtKB-KW"/>
</dbReference>
<feature type="region of interest" description="Disordered" evidence="11">
    <location>
        <begin position="59"/>
        <end position="87"/>
    </location>
</feature>
<dbReference type="OMA" id="TDFRFIA"/>
<dbReference type="GO" id="GO:0052656">
    <property type="term" value="F:L-isoleucine-2-oxoglutarate transaminase activity"/>
    <property type="evidence" value="ECO:0007669"/>
    <property type="project" value="RHEA"/>
</dbReference>
<gene>
    <name evidence="13" type="primary">BCAT3</name>
    <name evidence="13" type="ORF">Esi_0081_0028</name>
</gene>
<protein>
    <recommendedName>
        <fullName evidence="10">Branched-chain-amino-acid aminotransferase</fullName>
        <ecNumber evidence="10">2.6.1.42</ecNumber>
    </recommendedName>
</protein>